<dbReference type="SUPFAM" id="SSF52096">
    <property type="entry name" value="ClpP/crotonase"/>
    <property type="match status" value="1"/>
</dbReference>
<dbReference type="PANTHER" id="PTHR32060:SF30">
    <property type="entry name" value="CARBOXY-TERMINAL PROCESSING PROTEASE CTPA"/>
    <property type="match status" value="1"/>
</dbReference>
<evidence type="ECO:0000313" key="2">
    <source>
        <dbReference type="EMBL" id="SFR75073.1"/>
    </source>
</evidence>
<dbReference type="PROSITE" id="PS51257">
    <property type="entry name" value="PROKAR_LIPOPROTEIN"/>
    <property type="match status" value="1"/>
</dbReference>
<dbReference type="GO" id="GO:0006508">
    <property type="term" value="P:proteolysis"/>
    <property type="evidence" value="ECO:0007669"/>
    <property type="project" value="UniProtKB-KW"/>
</dbReference>
<keyword evidence="3" id="KW-1185">Reference proteome</keyword>
<evidence type="ECO:0000259" key="1">
    <source>
        <dbReference type="SMART" id="SM00245"/>
    </source>
</evidence>
<dbReference type="CDD" id="cd07561">
    <property type="entry name" value="Peptidase_S41_CPP_like"/>
    <property type="match status" value="1"/>
</dbReference>
<dbReference type="InterPro" id="IPR036034">
    <property type="entry name" value="PDZ_sf"/>
</dbReference>
<dbReference type="Gene3D" id="3.30.750.170">
    <property type="match status" value="1"/>
</dbReference>
<dbReference type="InterPro" id="IPR041613">
    <property type="entry name" value="Pept_S41_N"/>
</dbReference>
<dbReference type="GO" id="GO:0007165">
    <property type="term" value="P:signal transduction"/>
    <property type="evidence" value="ECO:0007669"/>
    <property type="project" value="TreeGrafter"/>
</dbReference>
<dbReference type="EMBL" id="FOYX01000002">
    <property type="protein sequence ID" value="SFR75073.1"/>
    <property type="molecule type" value="Genomic_DNA"/>
</dbReference>
<dbReference type="GO" id="GO:0004175">
    <property type="term" value="F:endopeptidase activity"/>
    <property type="evidence" value="ECO:0007669"/>
    <property type="project" value="TreeGrafter"/>
</dbReference>
<name>A0A1I6J7X3_9FLAO</name>
<protein>
    <submittedName>
        <fullName evidence="2">C-terminal processing protease CtpA/Prc, contains a PDZ domain</fullName>
    </submittedName>
</protein>
<dbReference type="Gene3D" id="3.90.226.10">
    <property type="entry name" value="2-enoyl-CoA Hydratase, Chain A, domain 1"/>
    <property type="match status" value="1"/>
</dbReference>
<dbReference type="Pfam" id="PF03572">
    <property type="entry name" value="Peptidase_S41"/>
    <property type="match status" value="1"/>
</dbReference>
<dbReference type="SMART" id="SM00245">
    <property type="entry name" value="TSPc"/>
    <property type="match status" value="1"/>
</dbReference>
<dbReference type="PANTHER" id="PTHR32060">
    <property type="entry name" value="TAIL-SPECIFIC PROTEASE"/>
    <property type="match status" value="1"/>
</dbReference>
<organism evidence="2 3">
    <name type="scientific">Maribacter stanieri</name>
    <dbReference type="NCBI Taxonomy" id="440514"/>
    <lineage>
        <taxon>Bacteria</taxon>
        <taxon>Pseudomonadati</taxon>
        <taxon>Bacteroidota</taxon>
        <taxon>Flavobacteriia</taxon>
        <taxon>Flavobacteriales</taxon>
        <taxon>Flavobacteriaceae</taxon>
        <taxon>Maribacter</taxon>
    </lineage>
</organism>
<dbReference type="GO" id="GO:0008236">
    <property type="term" value="F:serine-type peptidase activity"/>
    <property type="evidence" value="ECO:0007669"/>
    <property type="project" value="InterPro"/>
</dbReference>
<dbReference type="InterPro" id="IPR005151">
    <property type="entry name" value="Tail-specific_protease"/>
</dbReference>
<dbReference type="RefSeq" id="WP_091903231.1">
    <property type="nucleotide sequence ID" value="NZ_FOYX01000002.1"/>
</dbReference>
<dbReference type="AlphaFoldDB" id="A0A1I6J7X3"/>
<dbReference type="GO" id="GO:0030288">
    <property type="term" value="C:outer membrane-bounded periplasmic space"/>
    <property type="evidence" value="ECO:0007669"/>
    <property type="project" value="TreeGrafter"/>
</dbReference>
<reference evidence="3" key="1">
    <citation type="submission" date="2016-10" db="EMBL/GenBank/DDBJ databases">
        <authorList>
            <person name="Varghese N."/>
            <person name="Submissions S."/>
        </authorList>
    </citation>
    <scope>NUCLEOTIDE SEQUENCE [LARGE SCALE GENOMIC DNA]</scope>
    <source>
        <strain evidence="3">DSM 19891</strain>
    </source>
</reference>
<dbReference type="Gene3D" id="2.30.42.10">
    <property type="match status" value="1"/>
</dbReference>
<keyword evidence="2" id="KW-0378">Hydrolase</keyword>
<feature type="domain" description="Tail specific protease" evidence="1">
    <location>
        <begin position="197"/>
        <end position="424"/>
    </location>
</feature>
<keyword evidence="2" id="KW-0645">Protease</keyword>
<dbReference type="Pfam" id="PF18294">
    <property type="entry name" value="Pept_S41_N"/>
    <property type="match status" value="1"/>
</dbReference>
<dbReference type="InterPro" id="IPR029045">
    <property type="entry name" value="ClpP/crotonase-like_dom_sf"/>
</dbReference>
<dbReference type="SUPFAM" id="SSF50156">
    <property type="entry name" value="PDZ domain-like"/>
    <property type="match status" value="1"/>
</dbReference>
<accession>A0A1I6J7X3</accession>
<proteinExistence type="predicted"/>
<evidence type="ECO:0000313" key="3">
    <source>
        <dbReference type="Proteomes" id="UP000199462"/>
    </source>
</evidence>
<dbReference type="STRING" id="440514.SAMN04488010_2421"/>
<sequence length="489" mass="55125">MKKILIIFVAAIAFSCSKDDDLSLPNTVDPDGSANVEVQDFMWKAMNFWYFWQSNVDDLADDRFENTEEGRAAYTAFLDSEDDPAAFFENKLQYIQDRFSFFNEDYRELTNSLAGISKSNGLEFGLVRFQDSEELFGFVRYIVPNSNAATTDIQRGDFFTGVDGQTLNLSNYVELLFGENDTYTLNMADFTNGTIIPNEEEVVLTKEEGLAENPVFISKSFTIGGENIGYIMYNQFTNEYDDQLYAAVEALKSAGITNLVMDLRYNPGGSVNTTRLLASMIYGTNTSDLFLKKRYNDKLQDQFNDSQLEVYFADKVNGKTINSLGLTKLYVLTSSSSASASELLINSLEPYMDVIQIGNVTRGKNEFSTTLVDDRENSYLYTPSRVNDINPDNQWAIQPLIGRNENADGFFDFTSGLQPDHELLEDYSNLGILGEENEPLLAKAIELITGQTGKRDYTVQYPINTVSSSKEHSLMSDKMVDDTVYDLKF</sequence>
<dbReference type="Proteomes" id="UP000199462">
    <property type="component" value="Unassembled WGS sequence"/>
</dbReference>
<gene>
    <name evidence="2" type="ORF">SAMN04488010_2421</name>
</gene>